<reference evidence="3" key="1">
    <citation type="submission" date="2020-02" db="EMBL/GenBank/DDBJ databases">
        <authorList>
            <person name="Meier V. D."/>
        </authorList>
    </citation>
    <scope>NUCLEOTIDE SEQUENCE</scope>
    <source>
        <strain evidence="3">AVDCRST_MAG73</strain>
    </source>
</reference>
<protein>
    <recommendedName>
        <fullName evidence="4">Gfo/Idh/MocA family oxidoreductase</fullName>
    </recommendedName>
</protein>
<accession>A0A6J4UIJ6</accession>
<feature type="domain" description="Gfo/Idh/MocA-like oxidoreductase N-terminal" evidence="1">
    <location>
        <begin position="8"/>
        <end position="126"/>
    </location>
</feature>
<dbReference type="InterPro" id="IPR000683">
    <property type="entry name" value="Gfo/Idh/MocA-like_OxRdtase_N"/>
</dbReference>
<gene>
    <name evidence="3" type="ORF">AVDCRST_MAG73-2823</name>
</gene>
<dbReference type="GO" id="GO:0000166">
    <property type="term" value="F:nucleotide binding"/>
    <property type="evidence" value="ECO:0007669"/>
    <property type="project" value="InterPro"/>
</dbReference>
<name>A0A6J4UIJ6_9BACT</name>
<evidence type="ECO:0000259" key="2">
    <source>
        <dbReference type="Pfam" id="PF02894"/>
    </source>
</evidence>
<evidence type="ECO:0000313" key="3">
    <source>
        <dbReference type="EMBL" id="CAA9550454.1"/>
    </source>
</evidence>
<dbReference type="Gene3D" id="3.40.50.720">
    <property type="entry name" value="NAD(P)-binding Rossmann-like Domain"/>
    <property type="match status" value="1"/>
</dbReference>
<dbReference type="AlphaFoldDB" id="A0A6J4UIJ6"/>
<dbReference type="Pfam" id="PF02894">
    <property type="entry name" value="GFO_IDH_MocA_C"/>
    <property type="match status" value="1"/>
</dbReference>
<organism evidence="3">
    <name type="scientific">uncultured Thermomicrobiales bacterium</name>
    <dbReference type="NCBI Taxonomy" id="1645740"/>
    <lineage>
        <taxon>Bacteria</taxon>
        <taxon>Pseudomonadati</taxon>
        <taxon>Thermomicrobiota</taxon>
        <taxon>Thermomicrobia</taxon>
        <taxon>Thermomicrobiales</taxon>
        <taxon>environmental samples</taxon>
    </lineage>
</organism>
<dbReference type="InterPro" id="IPR036291">
    <property type="entry name" value="NAD(P)-bd_dom_sf"/>
</dbReference>
<dbReference type="PANTHER" id="PTHR43708:SF8">
    <property type="entry name" value="OXIDOREDUCTASE"/>
    <property type="match status" value="1"/>
</dbReference>
<dbReference type="Pfam" id="PF01408">
    <property type="entry name" value="GFO_IDH_MocA"/>
    <property type="match status" value="1"/>
</dbReference>
<feature type="domain" description="Gfo/Idh/MocA-like oxidoreductase C-terminal" evidence="2">
    <location>
        <begin position="164"/>
        <end position="345"/>
    </location>
</feature>
<evidence type="ECO:0008006" key="4">
    <source>
        <dbReference type="Google" id="ProtNLM"/>
    </source>
</evidence>
<dbReference type="SUPFAM" id="SSF55347">
    <property type="entry name" value="Glyceraldehyde-3-phosphate dehydrogenase-like, C-terminal domain"/>
    <property type="match status" value="1"/>
</dbReference>
<dbReference type="SUPFAM" id="SSF51735">
    <property type="entry name" value="NAD(P)-binding Rossmann-fold domains"/>
    <property type="match status" value="1"/>
</dbReference>
<dbReference type="Gene3D" id="3.30.360.10">
    <property type="entry name" value="Dihydrodipicolinate Reductase, domain 2"/>
    <property type="match status" value="1"/>
</dbReference>
<proteinExistence type="predicted"/>
<dbReference type="InterPro" id="IPR004104">
    <property type="entry name" value="Gfo/Idh/MocA-like_OxRdtase_C"/>
</dbReference>
<dbReference type="InterPro" id="IPR051317">
    <property type="entry name" value="Gfo/Idh/MocA_oxidoreduct"/>
</dbReference>
<sequence>MVYRLIQVGTGGMGRHWCQTFLPPFVEDGRIEVVAAVDIVPQALIHAQEGLNLPAERCYTDLGRALAENPADCCTIVVPPAAHEAVVDLALAHGLHILSEKPIADTLDGSVRIAAKVRRAGKKMGVTMSHRFDQDKSTLRDELRSGRHGRLDYLVCRFTCDCRRFGSWGAFRHQIPNALMVEGSVHHLDILADLAGAPCETLYAQTWNPPWGEFAGDSQGLVTMRFENGTRAIYEGAKTNAAGLNGWGQEYVRAESEGATLVMNRRRVERFVHGAAGTPTTALEGQGETVSPSERPRWGHRWLIEQFLDWLDGGDPMPTEVNANLQSVALIFAAIESSRTGQPVRVQDFLREAVTAEDVRHAAFVGSA</sequence>
<evidence type="ECO:0000259" key="1">
    <source>
        <dbReference type="Pfam" id="PF01408"/>
    </source>
</evidence>
<dbReference type="PANTHER" id="PTHR43708">
    <property type="entry name" value="CONSERVED EXPRESSED OXIDOREDUCTASE (EUROFUNG)"/>
    <property type="match status" value="1"/>
</dbReference>
<dbReference type="EMBL" id="CADCWE010000190">
    <property type="protein sequence ID" value="CAA9550454.1"/>
    <property type="molecule type" value="Genomic_DNA"/>
</dbReference>